<accession>A0A0A6P6C6</accession>
<name>A0A0A6P6C6_9GAMM</name>
<comment type="caution">
    <text evidence="3">The sequence shown here is derived from an EMBL/GenBank/DDBJ whole genome shotgun (WGS) entry which is preliminary data.</text>
</comment>
<evidence type="ECO:0000256" key="1">
    <source>
        <dbReference type="PROSITE-ProRule" id="PRU00409"/>
    </source>
</evidence>
<dbReference type="Gene3D" id="3.30.1490.20">
    <property type="entry name" value="ATP-grasp fold, A domain"/>
    <property type="match status" value="1"/>
</dbReference>
<sequence length="342" mass="37827">MDDIFVAVTGINASDNPAPGIGVARSLKGQNVKIAGLAYDAMEPGIYMDWLIDKSFLIPYPSAGSEALMERLLYIKQHFGLDVVVPTLDSELPFFIKYRSELEHHGIKTCLPSEEQFRLRSKERLAAIAEQSGLQAPKQAIVTSYNELAKAVQEIGLPVMVKGTLYKAYHAHTLEEAMAYFGKIVAQWGYPVIVQQAVTGEEMNVIGVGDGAGNLPGRVAVKKMSVTELGKIWTGVTIQHPGLLEATQRFVATTRWRGAFEMECIVDQDTVYLIEINPRFPAWVYFATGVGINLPIMLLKLALGETVETAGEYQAGKLYIRYTDEQICDMSRFQNIVTRGES</sequence>
<dbReference type="Gene3D" id="3.40.50.20">
    <property type="match status" value="1"/>
</dbReference>
<dbReference type="GO" id="GO:0005524">
    <property type="term" value="F:ATP binding"/>
    <property type="evidence" value="ECO:0007669"/>
    <property type="project" value="UniProtKB-UniRule"/>
</dbReference>
<organism evidence="3 4">
    <name type="scientific">Candidatus Thiomargarita nelsonii</name>
    <dbReference type="NCBI Taxonomy" id="1003181"/>
    <lineage>
        <taxon>Bacteria</taxon>
        <taxon>Pseudomonadati</taxon>
        <taxon>Pseudomonadota</taxon>
        <taxon>Gammaproteobacteria</taxon>
        <taxon>Thiotrichales</taxon>
        <taxon>Thiotrichaceae</taxon>
        <taxon>Thiomargarita</taxon>
    </lineage>
</organism>
<reference evidence="3 4" key="1">
    <citation type="journal article" date="2016" name="Front. Microbiol.">
        <title>Single-Cell (Meta-)Genomics of a Dimorphic Candidatus Thiomargarita nelsonii Reveals Genomic Plasticity.</title>
        <authorList>
            <person name="Flood B.E."/>
            <person name="Fliss P."/>
            <person name="Jones D.S."/>
            <person name="Dick G.J."/>
            <person name="Jain S."/>
            <person name="Kaster A.K."/>
            <person name="Winkel M."/>
            <person name="Mussmann M."/>
            <person name="Bailey J."/>
        </authorList>
    </citation>
    <scope>NUCLEOTIDE SEQUENCE [LARGE SCALE GENOMIC DNA]</scope>
    <source>
        <strain evidence="3">Hydrate Ridge</strain>
    </source>
</reference>
<keyword evidence="1" id="KW-0067">ATP-binding</keyword>
<evidence type="ECO:0000313" key="4">
    <source>
        <dbReference type="Proteomes" id="UP000030428"/>
    </source>
</evidence>
<feature type="domain" description="ATP-grasp" evidence="2">
    <location>
        <begin position="126"/>
        <end position="303"/>
    </location>
</feature>
<dbReference type="Pfam" id="PF15632">
    <property type="entry name" value="ATPgrasp_Ter"/>
    <property type="match status" value="1"/>
</dbReference>
<dbReference type="InterPro" id="IPR013815">
    <property type="entry name" value="ATP_grasp_subdomain_1"/>
</dbReference>
<dbReference type="PROSITE" id="PS50975">
    <property type="entry name" value="ATP_GRASP"/>
    <property type="match status" value="1"/>
</dbReference>
<dbReference type="GO" id="GO:0016874">
    <property type="term" value="F:ligase activity"/>
    <property type="evidence" value="ECO:0007669"/>
    <property type="project" value="UniProtKB-KW"/>
</dbReference>
<dbReference type="GO" id="GO:0046872">
    <property type="term" value="F:metal ion binding"/>
    <property type="evidence" value="ECO:0007669"/>
    <property type="project" value="InterPro"/>
</dbReference>
<gene>
    <name evidence="3" type="ORF">PN36_10575</name>
</gene>
<dbReference type="InterPro" id="IPR011761">
    <property type="entry name" value="ATP-grasp"/>
</dbReference>
<protein>
    <submittedName>
        <fullName evidence="3">Carboxylate--amine ligase</fullName>
    </submittedName>
</protein>
<evidence type="ECO:0000259" key="2">
    <source>
        <dbReference type="PROSITE" id="PS50975"/>
    </source>
</evidence>
<keyword evidence="1" id="KW-0547">Nucleotide-binding</keyword>
<dbReference type="AlphaFoldDB" id="A0A0A6P6C6"/>
<dbReference type="SUPFAM" id="SSF56059">
    <property type="entry name" value="Glutathione synthetase ATP-binding domain-like"/>
    <property type="match status" value="1"/>
</dbReference>
<dbReference type="EMBL" id="JSZA02000032">
    <property type="protein sequence ID" value="KHD05957.1"/>
    <property type="molecule type" value="Genomic_DNA"/>
</dbReference>
<dbReference type="Gene3D" id="3.30.470.20">
    <property type="entry name" value="ATP-grasp fold, B domain"/>
    <property type="match status" value="1"/>
</dbReference>
<proteinExistence type="predicted"/>
<keyword evidence="4" id="KW-1185">Reference proteome</keyword>
<dbReference type="Proteomes" id="UP000030428">
    <property type="component" value="Unassembled WGS sequence"/>
</dbReference>
<evidence type="ECO:0000313" key="3">
    <source>
        <dbReference type="EMBL" id="KHD05957.1"/>
    </source>
</evidence>
<keyword evidence="3" id="KW-0436">Ligase</keyword>